<dbReference type="AlphaFoldDB" id="A0A1B6JU04"/>
<name>A0A1B6JU04_9HEMI</name>
<dbReference type="EMBL" id="GECU01005025">
    <property type="protein sequence ID" value="JAT02682.1"/>
    <property type="molecule type" value="Transcribed_RNA"/>
</dbReference>
<comment type="similarity">
    <text evidence="2">Belongs to the NOC2 family.</text>
</comment>
<protein>
    <recommendedName>
        <fullName evidence="5">MIF4G domain-containing protein</fullName>
    </recommendedName>
</protein>
<evidence type="ECO:0000313" key="4">
    <source>
        <dbReference type="EMBL" id="JAT02682.1"/>
    </source>
</evidence>
<dbReference type="Pfam" id="PF03715">
    <property type="entry name" value="Noc2"/>
    <property type="match status" value="1"/>
</dbReference>
<evidence type="ECO:0000256" key="3">
    <source>
        <dbReference type="ARBA" id="ARBA00023242"/>
    </source>
</evidence>
<feature type="non-terminal residue" evidence="4">
    <location>
        <position position="1"/>
    </location>
</feature>
<proteinExistence type="inferred from homology"/>
<evidence type="ECO:0008006" key="5">
    <source>
        <dbReference type="Google" id="ProtNLM"/>
    </source>
</evidence>
<comment type="subcellular location">
    <subcellularLocation>
        <location evidence="1">Nucleus</location>
    </subcellularLocation>
</comment>
<keyword evidence="3" id="KW-0539">Nucleus</keyword>
<gene>
    <name evidence="4" type="ORF">g.55785</name>
</gene>
<accession>A0A1B6JU04</accession>
<dbReference type="GO" id="GO:0005634">
    <property type="term" value="C:nucleus"/>
    <property type="evidence" value="ECO:0007669"/>
    <property type="project" value="UniProtKB-SubCell"/>
</dbReference>
<organism evidence="4">
    <name type="scientific">Homalodisca liturata</name>
    <dbReference type="NCBI Taxonomy" id="320908"/>
    <lineage>
        <taxon>Eukaryota</taxon>
        <taxon>Metazoa</taxon>
        <taxon>Ecdysozoa</taxon>
        <taxon>Arthropoda</taxon>
        <taxon>Hexapoda</taxon>
        <taxon>Insecta</taxon>
        <taxon>Pterygota</taxon>
        <taxon>Neoptera</taxon>
        <taxon>Paraneoptera</taxon>
        <taxon>Hemiptera</taxon>
        <taxon>Auchenorrhyncha</taxon>
        <taxon>Membracoidea</taxon>
        <taxon>Cicadellidae</taxon>
        <taxon>Cicadellinae</taxon>
        <taxon>Proconiini</taxon>
        <taxon>Homalodisca</taxon>
    </lineage>
</organism>
<reference evidence="4" key="1">
    <citation type="submission" date="2015-11" db="EMBL/GenBank/DDBJ databases">
        <title>De novo transcriptome assembly of four potential Pierce s Disease insect vectors from Arizona vineyards.</title>
        <authorList>
            <person name="Tassone E.E."/>
        </authorList>
    </citation>
    <scope>NUCLEOTIDE SEQUENCE</scope>
</reference>
<dbReference type="InterPro" id="IPR005343">
    <property type="entry name" value="Noc2"/>
</dbReference>
<sequence>RRQPATLAADVAGFVASPENVSEELDTLKTLLENPSYEKVEALFLTDILCQTLRRQQDFTRFISIVLEHVESILTYKNSIFILRVLRNIINTRFYVPTVFYISRVLESAVKAEKLTAAGRRFGYEDVRLSNDDLRAEELQRFVVGECLGLIKTQMQIFGSNIGFPELAFVVCNELRTKSRIGVFREVVGDLIKAI</sequence>
<evidence type="ECO:0000256" key="1">
    <source>
        <dbReference type="ARBA" id="ARBA00004123"/>
    </source>
</evidence>
<evidence type="ECO:0000256" key="2">
    <source>
        <dbReference type="ARBA" id="ARBA00005907"/>
    </source>
</evidence>
<feature type="non-terminal residue" evidence="4">
    <location>
        <position position="195"/>
    </location>
</feature>